<protein>
    <submittedName>
        <fullName evidence="7">Transcriptional regulator, TetR family</fullName>
    </submittedName>
</protein>
<dbReference type="EMBL" id="CP000384">
    <property type="protein sequence ID" value="ABG09900.1"/>
    <property type="molecule type" value="Genomic_DNA"/>
</dbReference>
<keyword evidence="5" id="KW-0175">Coiled coil</keyword>
<dbReference type="KEGG" id="mmc:Mmcs_3794"/>
<dbReference type="Pfam" id="PF00440">
    <property type="entry name" value="TetR_N"/>
    <property type="match status" value="1"/>
</dbReference>
<feature type="domain" description="HTH tetR-type" evidence="6">
    <location>
        <begin position="13"/>
        <end position="73"/>
    </location>
</feature>
<dbReference type="InterPro" id="IPR001647">
    <property type="entry name" value="HTH_TetR"/>
</dbReference>
<feature type="coiled-coil region" evidence="5">
    <location>
        <begin position="63"/>
        <end position="90"/>
    </location>
</feature>
<keyword evidence="3" id="KW-0804">Transcription</keyword>
<sequence>MPPVHDHPAVRRSAAQVRVLDAALDLIAENGVGGTSLQMIADRIGVTKAAVYHQFKTKEEIVIALTERELAGLEDALAAAEAEENRSRAREVLLTRVVDLAINRRRVASVLQFDPVIVRLLAEHEPFQRFIDRLYSAMLGNETGTRARVHAAMLSGVISVAVMHPLVVDIDDDTLRDEVLQTMRRIVDLPG</sequence>
<proteinExistence type="predicted"/>
<accession>A0A5Q5BN94</accession>
<dbReference type="GO" id="GO:0003700">
    <property type="term" value="F:DNA-binding transcription factor activity"/>
    <property type="evidence" value="ECO:0007669"/>
    <property type="project" value="TreeGrafter"/>
</dbReference>
<organism evidence="7">
    <name type="scientific">Mycobacterium sp. (strain MCS)</name>
    <dbReference type="NCBI Taxonomy" id="164756"/>
    <lineage>
        <taxon>Bacteria</taxon>
        <taxon>Bacillati</taxon>
        <taxon>Actinomycetota</taxon>
        <taxon>Actinomycetes</taxon>
        <taxon>Mycobacteriales</taxon>
        <taxon>Mycobacteriaceae</taxon>
        <taxon>Mycobacterium</taxon>
    </lineage>
</organism>
<keyword evidence="2 4" id="KW-0238">DNA-binding</keyword>
<reference evidence="7" key="1">
    <citation type="submission" date="2006-06" db="EMBL/GenBank/DDBJ databases">
        <title>Complete sequence of chromosome of Mycobacterium sp. MCS.</title>
        <authorList>
            <consortium name="US DOE Joint Genome Institute"/>
            <person name="Copeland A."/>
            <person name="Lucas S."/>
            <person name="Lapidus A."/>
            <person name="Barry K."/>
            <person name="Detter J.C."/>
            <person name="Glavina del Rio T."/>
            <person name="Hammon N."/>
            <person name="Israni S."/>
            <person name="Dalin E."/>
            <person name="Tice H."/>
            <person name="Pitluck S."/>
            <person name="Martinez M."/>
            <person name="Schmutz J."/>
            <person name="Larimer F."/>
            <person name="Land M."/>
            <person name="Hauser L."/>
            <person name="Kyrpides N."/>
            <person name="Kim E."/>
            <person name="Miller C.D."/>
            <person name="Hughes J.E."/>
            <person name="Anderson A.J."/>
            <person name="Sims R.C."/>
            <person name="Richardson P."/>
        </authorList>
    </citation>
    <scope>NUCLEOTIDE SEQUENCE [LARGE SCALE GENOMIC DNA]</scope>
    <source>
        <strain evidence="7">MCS</strain>
    </source>
</reference>
<dbReference type="GO" id="GO:0000976">
    <property type="term" value="F:transcription cis-regulatory region binding"/>
    <property type="evidence" value="ECO:0007669"/>
    <property type="project" value="TreeGrafter"/>
</dbReference>
<evidence type="ECO:0000256" key="2">
    <source>
        <dbReference type="ARBA" id="ARBA00023125"/>
    </source>
</evidence>
<dbReference type="PANTHER" id="PTHR30055:SF234">
    <property type="entry name" value="HTH-TYPE TRANSCRIPTIONAL REGULATOR BETI"/>
    <property type="match status" value="1"/>
</dbReference>
<dbReference type="PRINTS" id="PR00455">
    <property type="entry name" value="HTHTETR"/>
</dbReference>
<dbReference type="AlphaFoldDB" id="A0A5Q5BN94"/>
<evidence type="ECO:0000259" key="6">
    <source>
        <dbReference type="PROSITE" id="PS50977"/>
    </source>
</evidence>
<keyword evidence="1" id="KW-0805">Transcription regulation</keyword>
<gene>
    <name evidence="7" type="ordered locus">Mmcs_3794</name>
</gene>
<dbReference type="SUPFAM" id="SSF46689">
    <property type="entry name" value="Homeodomain-like"/>
    <property type="match status" value="1"/>
</dbReference>
<dbReference type="PROSITE" id="PS50977">
    <property type="entry name" value="HTH_TETR_2"/>
    <property type="match status" value="1"/>
</dbReference>
<dbReference type="InterPro" id="IPR009057">
    <property type="entry name" value="Homeodomain-like_sf"/>
</dbReference>
<dbReference type="InterPro" id="IPR050109">
    <property type="entry name" value="HTH-type_TetR-like_transc_reg"/>
</dbReference>
<evidence type="ECO:0000256" key="1">
    <source>
        <dbReference type="ARBA" id="ARBA00023015"/>
    </source>
</evidence>
<dbReference type="PANTHER" id="PTHR30055">
    <property type="entry name" value="HTH-TYPE TRANSCRIPTIONAL REGULATOR RUTR"/>
    <property type="match status" value="1"/>
</dbReference>
<name>A0A5Q5BN94_MYCSS</name>
<evidence type="ECO:0000256" key="4">
    <source>
        <dbReference type="PROSITE-ProRule" id="PRU00335"/>
    </source>
</evidence>
<evidence type="ECO:0000256" key="3">
    <source>
        <dbReference type="ARBA" id="ARBA00023163"/>
    </source>
</evidence>
<feature type="DNA-binding region" description="H-T-H motif" evidence="4">
    <location>
        <begin position="36"/>
        <end position="55"/>
    </location>
</feature>
<dbReference type="Gene3D" id="1.10.357.10">
    <property type="entry name" value="Tetracycline Repressor, domain 2"/>
    <property type="match status" value="1"/>
</dbReference>
<evidence type="ECO:0000256" key="5">
    <source>
        <dbReference type="SAM" id="Coils"/>
    </source>
</evidence>
<evidence type="ECO:0000313" key="7">
    <source>
        <dbReference type="EMBL" id="ABG09900.1"/>
    </source>
</evidence>